<protein>
    <recommendedName>
        <fullName evidence="3">VanW family protein</fullName>
    </recommendedName>
</protein>
<evidence type="ECO:0000313" key="2">
    <source>
        <dbReference type="Proteomes" id="UP000034881"/>
    </source>
</evidence>
<proteinExistence type="predicted"/>
<name>A0A0G0T3W4_9BACT</name>
<accession>A0A0G0T3W4</accession>
<sequence>MPFAFGFLPGTVNNNDIATPAESRYILTRKEMSLDNRYPNSFVNDVFKKNILLNLAYASGKVSSVKDIVWEEITKPFQFEFSLEPSKTFAFHQDVAEKYRESLVKTTNAHFNALEGFKTDGYLFGDGVCHLASLINQAAQEAGLTVEAPVNHDFAQIPDIPKNYGVSIYYTPGASGSNSRQNLYITNNKGNPVTFKFAYLNNKVSVEIVQ</sequence>
<dbReference type="Proteomes" id="UP000034881">
    <property type="component" value="Unassembled WGS sequence"/>
</dbReference>
<comment type="caution">
    <text evidence="1">The sequence shown here is derived from an EMBL/GenBank/DDBJ whole genome shotgun (WGS) entry which is preliminary data.</text>
</comment>
<gene>
    <name evidence="1" type="ORF">UT77_C0006G0022</name>
</gene>
<evidence type="ECO:0000313" key="1">
    <source>
        <dbReference type="EMBL" id="KKR41790.1"/>
    </source>
</evidence>
<organism evidence="1 2">
    <name type="scientific">Candidatus Daviesbacteria bacterium GW2011_GWC2_40_12</name>
    <dbReference type="NCBI Taxonomy" id="1618431"/>
    <lineage>
        <taxon>Bacteria</taxon>
        <taxon>Candidatus Daviesiibacteriota</taxon>
    </lineage>
</organism>
<dbReference type="AlphaFoldDB" id="A0A0G0T3W4"/>
<dbReference type="Pfam" id="PF04294">
    <property type="entry name" value="VanW"/>
    <property type="match status" value="1"/>
</dbReference>
<evidence type="ECO:0008006" key="3">
    <source>
        <dbReference type="Google" id="ProtNLM"/>
    </source>
</evidence>
<reference evidence="1 2" key="1">
    <citation type="journal article" date="2015" name="Nature">
        <title>rRNA introns, odd ribosomes, and small enigmatic genomes across a large radiation of phyla.</title>
        <authorList>
            <person name="Brown C.T."/>
            <person name="Hug L.A."/>
            <person name="Thomas B.C."/>
            <person name="Sharon I."/>
            <person name="Castelle C.J."/>
            <person name="Singh A."/>
            <person name="Wilkins M.J."/>
            <person name="Williams K.H."/>
            <person name="Banfield J.F."/>
        </authorList>
    </citation>
    <scope>NUCLEOTIDE SEQUENCE [LARGE SCALE GENOMIC DNA]</scope>
</reference>
<dbReference type="EMBL" id="LBYB01000006">
    <property type="protein sequence ID" value="KKR41790.1"/>
    <property type="molecule type" value="Genomic_DNA"/>
</dbReference>
<dbReference type="InterPro" id="IPR007391">
    <property type="entry name" value="Vancomycin_resist_VanW"/>
</dbReference>